<dbReference type="GO" id="GO:0015421">
    <property type="term" value="F:ABC-type oligopeptide transporter activity"/>
    <property type="evidence" value="ECO:0007669"/>
    <property type="project" value="TreeGrafter"/>
</dbReference>
<organism evidence="2 3">
    <name type="scientific">Fontibacillus phaseoli</name>
    <dbReference type="NCBI Taxonomy" id="1416533"/>
    <lineage>
        <taxon>Bacteria</taxon>
        <taxon>Bacillati</taxon>
        <taxon>Bacillota</taxon>
        <taxon>Bacilli</taxon>
        <taxon>Bacillales</taxon>
        <taxon>Paenibacillaceae</taxon>
        <taxon>Fontibacillus</taxon>
    </lineage>
</organism>
<evidence type="ECO:0000259" key="1">
    <source>
        <dbReference type="Pfam" id="PF00005"/>
    </source>
</evidence>
<feature type="domain" description="ABC transporter" evidence="1">
    <location>
        <begin position="45"/>
        <end position="72"/>
    </location>
</feature>
<protein>
    <submittedName>
        <fullName evidence="2">ABC transporter family protein</fullName>
    </submittedName>
</protein>
<dbReference type="PANTHER" id="PTHR43394">
    <property type="entry name" value="ATP-DEPENDENT PERMEASE MDL1, MITOCHONDRIAL"/>
    <property type="match status" value="1"/>
</dbReference>
<dbReference type="GO" id="GO:0016887">
    <property type="term" value="F:ATP hydrolysis activity"/>
    <property type="evidence" value="ECO:0007669"/>
    <property type="project" value="InterPro"/>
</dbReference>
<dbReference type="SUPFAM" id="SSF52540">
    <property type="entry name" value="P-loop containing nucleoside triphosphate hydrolases"/>
    <property type="match status" value="1"/>
</dbReference>
<dbReference type="Gene3D" id="3.40.50.300">
    <property type="entry name" value="P-loop containing nucleotide triphosphate hydrolases"/>
    <property type="match status" value="1"/>
</dbReference>
<name>A0A369BJ93_9BACL</name>
<dbReference type="InterPro" id="IPR003439">
    <property type="entry name" value="ABC_transporter-like_ATP-bd"/>
</dbReference>
<dbReference type="GO" id="GO:0005524">
    <property type="term" value="F:ATP binding"/>
    <property type="evidence" value="ECO:0007669"/>
    <property type="project" value="InterPro"/>
</dbReference>
<evidence type="ECO:0000313" key="3">
    <source>
        <dbReference type="Proteomes" id="UP000253090"/>
    </source>
</evidence>
<keyword evidence="3" id="KW-1185">Reference proteome</keyword>
<accession>A0A369BJ93</accession>
<evidence type="ECO:0000313" key="2">
    <source>
        <dbReference type="EMBL" id="RCX21670.1"/>
    </source>
</evidence>
<dbReference type="Pfam" id="PF00005">
    <property type="entry name" value="ABC_tran"/>
    <property type="match status" value="1"/>
</dbReference>
<proteinExistence type="predicted"/>
<dbReference type="InterPro" id="IPR027417">
    <property type="entry name" value="P-loop_NTPase"/>
</dbReference>
<dbReference type="OrthoDB" id="9802264at2"/>
<comment type="caution">
    <text evidence="2">The sequence shown here is derived from an EMBL/GenBank/DDBJ whole genome shotgun (WGS) entry which is preliminary data.</text>
</comment>
<dbReference type="AlphaFoldDB" id="A0A369BJ93"/>
<reference evidence="2 3" key="1">
    <citation type="submission" date="2018-07" db="EMBL/GenBank/DDBJ databases">
        <title>Genomic Encyclopedia of Type Strains, Phase III (KMG-III): the genomes of soil and plant-associated and newly described type strains.</title>
        <authorList>
            <person name="Whitman W."/>
        </authorList>
    </citation>
    <scope>NUCLEOTIDE SEQUENCE [LARGE SCALE GENOMIC DNA]</scope>
    <source>
        <strain evidence="2 3">CECT 8333</strain>
    </source>
</reference>
<sequence length="122" mass="13405">MAVQGKITLHGKDGLLVDCDWEGEYPVLDKSQIVQACLSILQDPVLSGGQRQRLAIARVILKRPDILILDESASALDRATEDQMLGELHGMMAGKTTLISTHRIETIQSADIIYVLDSHNNI</sequence>
<dbReference type="EMBL" id="QPJW01000002">
    <property type="protein sequence ID" value="RCX21670.1"/>
    <property type="molecule type" value="Genomic_DNA"/>
</dbReference>
<dbReference type="Proteomes" id="UP000253090">
    <property type="component" value="Unassembled WGS sequence"/>
</dbReference>
<gene>
    <name evidence="2" type="ORF">DFP94_102425</name>
</gene>
<dbReference type="PANTHER" id="PTHR43394:SF1">
    <property type="entry name" value="ATP-BINDING CASSETTE SUB-FAMILY B MEMBER 10, MITOCHONDRIAL"/>
    <property type="match status" value="1"/>
</dbReference>
<dbReference type="InterPro" id="IPR039421">
    <property type="entry name" value="Type_1_exporter"/>
</dbReference>